<reference evidence="2 3" key="3">
    <citation type="journal article" date="2013" name="Rice">
        <title>Improvement of the Oryza sativa Nipponbare reference genome using next generation sequence and optical map data.</title>
        <authorList>
            <person name="Kawahara Y."/>
            <person name="de la Bastide M."/>
            <person name="Hamilton J.P."/>
            <person name="Kanamori H."/>
            <person name="McCombie W.R."/>
            <person name="Ouyang S."/>
            <person name="Schwartz D.C."/>
            <person name="Tanaka T."/>
            <person name="Wu J."/>
            <person name="Zhou S."/>
            <person name="Childs K.L."/>
            <person name="Davidson R.M."/>
            <person name="Lin H."/>
            <person name="Quesada-Ocampo L."/>
            <person name="Vaillancourt B."/>
            <person name="Sakai H."/>
            <person name="Lee S.S."/>
            <person name="Kim J."/>
            <person name="Numa H."/>
            <person name="Itoh T."/>
            <person name="Buell C.R."/>
            <person name="Matsumoto T."/>
        </authorList>
    </citation>
    <scope>NUCLEOTIDE SEQUENCE [LARGE SCALE GENOMIC DNA]</scope>
    <source>
        <strain evidence="3">cv. Nipponbare</strain>
    </source>
</reference>
<protein>
    <submittedName>
        <fullName evidence="2">Os09g0440851 protein</fullName>
    </submittedName>
</protein>
<dbReference type="AlphaFoldDB" id="A0A0P0XM91"/>
<reference evidence="3" key="1">
    <citation type="journal article" date="2005" name="Nature">
        <title>The map-based sequence of the rice genome.</title>
        <authorList>
            <consortium name="International rice genome sequencing project (IRGSP)"/>
            <person name="Matsumoto T."/>
            <person name="Wu J."/>
            <person name="Kanamori H."/>
            <person name="Katayose Y."/>
            <person name="Fujisawa M."/>
            <person name="Namiki N."/>
            <person name="Mizuno H."/>
            <person name="Yamamoto K."/>
            <person name="Antonio B.A."/>
            <person name="Baba T."/>
            <person name="Sakata K."/>
            <person name="Nagamura Y."/>
            <person name="Aoki H."/>
            <person name="Arikawa K."/>
            <person name="Arita K."/>
            <person name="Bito T."/>
            <person name="Chiden Y."/>
            <person name="Fujitsuka N."/>
            <person name="Fukunaka R."/>
            <person name="Hamada M."/>
            <person name="Harada C."/>
            <person name="Hayashi A."/>
            <person name="Hijishita S."/>
            <person name="Honda M."/>
            <person name="Hosokawa S."/>
            <person name="Ichikawa Y."/>
            <person name="Idonuma A."/>
            <person name="Iijima M."/>
            <person name="Ikeda M."/>
            <person name="Ikeno M."/>
            <person name="Ito K."/>
            <person name="Ito S."/>
            <person name="Ito T."/>
            <person name="Ito Y."/>
            <person name="Ito Y."/>
            <person name="Iwabuchi A."/>
            <person name="Kamiya K."/>
            <person name="Karasawa W."/>
            <person name="Kurita K."/>
            <person name="Katagiri S."/>
            <person name="Kikuta A."/>
            <person name="Kobayashi H."/>
            <person name="Kobayashi N."/>
            <person name="Machita K."/>
            <person name="Maehara T."/>
            <person name="Masukawa M."/>
            <person name="Mizubayashi T."/>
            <person name="Mukai Y."/>
            <person name="Nagasaki H."/>
            <person name="Nagata Y."/>
            <person name="Naito S."/>
            <person name="Nakashima M."/>
            <person name="Nakama Y."/>
            <person name="Nakamichi Y."/>
            <person name="Nakamura M."/>
            <person name="Meguro A."/>
            <person name="Negishi M."/>
            <person name="Ohta I."/>
            <person name="Ohta T."/>
            <person name="Okamoto M."/>
            <person name="Ono N."/>
            <person name="Saji S."/>
            <person name="Sakaguchi M."/>
            <person name="Sakai K."/>
            <person name="Shibata M."/>
            <person name="Shimokawa T."/>
            <person name="Song J."/>
            <person name="Takazaki Y."/>
            <person name="Terasawa K."/>
            <person name="Tsugane M."/>
            <person name="Tsuji K."/>
            <person name="Ueda S."/>
            <person name="Waki K."/>
            <person name="Yamagata H."/>
            <person name="Yamamoto M."/>
            <person name="Yamamoto S."/>
            <person name="Yamane H."/>
            <person name="Yoshiki S."/>
            <person name="Yoshihara R."/>
            <person name="Yukawa K."/>
            <person name="Zhong H."/>
            <person name="Yano M."/>
            <person name="Yuan Q."/>
            <person name="Ouyang S."/>
            <person name="Liu J."/>
            <person name="Jones K.M."/>
            <person name="Gansberger K."/>
            <person name="Moffat K."/>
            <person name="Hill J."/>
            <person name="Bera J."/>
            <person name="Fadrosh D."/>
            <person name="Jin S."/>
            <person name="Johri S."/>
            <person name="Kim M."/>
            <person name="Overton L."/>
            <person name="Reardon M."/>
            <person name="Tsitrin T."/>
            <person name="Vuong H."/>
            <person name="Weaver B."/>
            <person name="Ciecko A."/>
            <person name="Tallon L."/>
            <person name="Jackson J."/>
            <person name="Pai G."/>
            <person name="Aken S.V."/>
            <person name="Utterback T."/>
            <person name="Reidmuller S."/>
            <person name="Feldblyum T."/>
            <person name="Hsiao J."/>
            <person name="Zismann V."/>
            <person name="Iobst S."/>
            <person name="de Vazeille A.R."/>
            <person name="Buell C.R."/>
            <person name="Ying K."/>
            <person name="Li Y."/>
            <person name="Lu T."/>
            <person name="Huang Y."/>
            <person name="Zhao Q."/>
            <person name="Feng Q."/>
            <person name="Zhang L."/>
            <person name="Zhu J."/>
            <person name="Weng Q."/>
            <person name="Mu J."/>
            <person name="Lu Y."/>
            <person name="Fan D."/>
            <person name="Liu Y."/>
            <person name="Guan J."/>
            <person name="Zhang Y."/>
            <person name="Yu S."/>
            <person name="Liu X."/>
            <person name="Zhang Y."/>
            <person name="Hong G."/>
            <person name="Han B."/>
            <person name="Choisne N."/>
            <person name="Demange N."/>
            <person name="Orjeda G."/>
            <person name="Samain S."/>
            <person name="Cattolico L."/>
            <person name="Pelletier E."/>
            <person name="Couloux A."/>
            <person name="Segurens B."/>
            <person name="Wincker P."/>
            <person name="D'Hont A."/>
            <person name="Scarpelli C."/>
            <person name="Weissenbach J."/>
            <person name="Salanoubat M."/>
            <person name="Quetier F."/>
            <person name="Yu Y."/>
            <person name="Kim H.R."/>
            <person name="Rambo T."/>
            <person name="Currie J."/>
            <person name="Collura K."/>
            <person name="Luo M."/>
            <person name="Yang T."/>
            <person name="Ammiraju J.S.S."/>
            <person name="Engler F."/>
            <person name="Soderlund C."/>
            <person name="Wing R.A."/>
            <person name="Palmer L.E."/>
            <person name="de la Bastide M."/>
            <person name="Spiegel L."/>
            <person name="Nascimento L."/>
            <person name="Zutavern T."/>
            <person name="O'Shaughnessy A."/>
            <person name="Dike S."/>
            <person name="Dedhia N."/>
            <person name="Preston R."/>
            <person name="Balija V."/>
            <person name="McCombie W.R."/>
            <person name="Chow T."/>
            <person name="Chen H."/>
            <person name="Chung M."/>
            <person name="Chen C."/>
            <person name="Shaw J."/>
            <person name="Wu H."/>
            <person name="Hsiao K."/>
            <person name="Chao Y."/>
            <person name="Chu M."/>
            <person name="Cheng C."/>
            <person name="Hour A."/>
            <person name="Lee P."/>
            <person name="Lin S."/>
            <person name="Lin Y."/>
            <person name="Liou J."/>
            <person name="Liu S."/>
            <person name="Hsing Y."/>
            <person name="Raghuvanshi S."/>
            <person name="Mohanty A."/>
            <person name="Bharti A.K."/>
            <person name="Gaur A."/>
            <person name="Gupta V."/>
            <person name="Kumar D."/>
            <person name="Ravi V."/>
            <person name="Vij S."/>
            <person name="Kapur A."/>
            <person name="Khurana P."/>
            <person name="Khurana P."/>
            <person name="Khurana J.P."/>
            <person name="Tyagi A.K."/>
            <person name="Gaikwad K."/>
            <person name="Singh A."/>
            <person name="Dalal V."/>
            <person name="Srivastava S."/>
            <person name="Dixit A."/>
            <person name="Pal A.K."/>
            <person name="Ghazi I.A."/>
            <person name="Yadav M."/>
            <person name="Pandit A."/>
            <person name="Bhargava A."/>
            <person name="Sureshbabu K."/>
            <person name="Batra K."/>
            <person name="Sharma T.R."/>
            <person name="Mohapatra T."/>
            <person name="Singh N.K."/>
            <person name="Messing J."/>
            <person name="Nelson A.B."/>
            <person name="Fuks G."/>
            <person name="Kavchok S."/>
            <person name="Keizer G."/>
            <person name="Linton E."/>
            <person name="Llaca V."/>
            <person name="Song R."/>
            <person name="Tanyolac B."/>
            <person name="Young S."/>
            <person name="Ho-Il K."/>
            <person name="Hahn J.H."/>
            <person name="Sangsakoo G."/>
            <person name="Vanavichit A."/>
            <person name="de Mattos Luiz.A.T."/>
            <person name="Zimmer P.D."/>
            <person name="Malone G."/>
            <person name="Dellagostin O."/>
            <person name="de Oliveira A.C."/>
            <person name="Bevan M."/>
            <person name="Bancroft I."/>
            <person name="Minx P."/>
            <person name="Cordum H."/>
            <person name="Wilson R."/>
            <person name="Cheng Z."/>
            <person name="Jin W."/>
            <person name="Jiang J."/>
            <person name="Leong S.A."/>
            <person name="Iwama H."/>
            <person name="Gojobori T."/>
            <person name="Itoh T."/>
            <person name="Niimura Y."/>
            <person name="Fujii Y."/>
            <person name="Habara T."/>
            <person name="Sakai H."/>
            <person name="Sato Y."/>
            <person name="Wilson G."/>
            <person name="Kumar K."/>
            <person name="McCouch S."/>
            <person name="Juretic N."/>
            <person name="Hoen D."/>
            <person name="Wright S."/>
            <person name="Bruskiewich R."/>
            <person name="Bureau T."/>
            <person name="Miyao A."/>
            <person name="Hirochika H."/>
            <person name="Nishikawa T."/>
            <person name="Kadowaki K."/>
            <person name="Sugiura M."/>
            <person name="Burr B."/>
            <person name="Sasaki T."/>
        </authorList>
    </citation>
    <scope>NUCLEOTIDE SEQUENCE [LARGE SCALE GENOMIC DNA]</scope>
    <source>
        <strain evidence="3">cv. Nipponbare</strain>
    </source>
</reference>
<dbReference type="Proteomes" id="UP000059680">
    <property type="component" value="Chromosome 9"/>
</dbReference>
<proteinExistence type="predicted"/>
<evidence type="ECO:0000256" key="1">
    <source>
        <dbReference type="SAM" id="MobiDB-lite"/>
    </source>
</evidence>
<dbReference type="Gramene" id="Os09t0440851-01">
    <property type="protein sequence ID" value="Os09t0440851-01"/>
    <property type="gene ID" value="Os09g0440851"/>
</dbReference>
<accession>A0A0P0XM91</accession>
<keyword evidence="3" id="KW-1185">Reference proteome</keyword>
<reference evidence="2 3" key="2">
    <citation type="journal article" date="2013" name="Plant Cell Physiol.">
        <title>Rice Annotation Project Database (RAP-DB): an integrative and interactive database for rice genomics.</title>
        <authorList>
            <person name="Sakai H."/>
            <person name="Lee S.S."/>
            <person name="Tanaka T."/>
            <person name="Numa H."/>
            <person name="Kim J."/>
            <person name="Kawahara Y."/>
            <person name="Wakimoto H."/>
            <person name="Yang C.C."/>
            <person name="Iwamoto M."/>
            <person name="Abe T."/>
            <person name="Yamada Y."/>
            <person name="Muto A."/>
            <person name="Inokuchi H."/>
            <person name="Ikemura T."/>
            <person name="Matsumoto T."/>
            <person name="Sasaki T."/>
            <person name="Itoh T."/>
        </authorList>
    </citation>
    <scope>NUCLEOTIDE SEQUENCE [LARGE SCALE GENOMIC DNA]</scope>
    <source>
        <strain evidence="3">cv. Nipponbare</strain>
    </source>
</reference>
<name>A0A0P0XM91_ORYSJ</name>
<evidence type="ECO:0000313" key="3">
    <source>
        <dbReference type="Proteomes" id="UP000059680"/>
    </source>
</evidence>
<dbReference type="EMBL" id="AP014965">
    <property type="protein sequence ID" value="BAT08292.1"/>
    <property type="molecule type" value="Genomic_DNA"/>
</dbReference>
<organism evidence="2 3">
    <name type="scientific">Oryza sativa subsp. japonica</name>
    <name type="common">Rice</name>
    <dbReference type="NCBI Taxonomy" id="39947"/>
    <lineage>
        <taxon>Eukaryota</taxon>
        <taxon>Viridiplantae</taxon>
        <taxon>Streptophyta</taxon>
        <taxon>Embryophyta</taxon>
        <taxon>Tracheophyta</taxon>
        <taxon>Spermatophyta</taxon>
        <taxon>Magnoliopsida</taxon>
        <taxon>Liliopsida</taxon>
        <taxon>Poales</taxon>
        <taxon>Poaceae</taxon>
        <taxon>BOP clade</taxon>
        <taxon>Oryzoideae</taxon>
        <taxon>Oryzeae</taxon>
        <taxon>Oryzinae</taxon>
        <taxon>Oryza</taxon>
        <taxon>Oryza sativa</taxon>
    </lineage>
</organism>
<dbReference type="PaxDb" id="39947-A0A0P0XM91"/>
<gene>
    <name evidence="2" type="ordered locus">Os09g0440851</name>
    <name evidence="2" type="ORF">OSNPB_090440851</name>
</gene>
<feature type="region of interest" description="Disordered" evidence="1">
    <location>
        <begin position="46"/>
        <end position="73"/>
    </location>
</feature>
<evidence type="ECO:0000313" key="2">
    <source>
        <dbReference type="EMBL" id="BAT08292.1"/>
    </source>
</evidence>
<dbReference type="InParanoid" id="A0A0P0XM91"/>
<feature type="compositionally biased region" description="Polar residues" evidence="1">
    <location>
        <begin position="46"/>
        <end position="59"/>
    </location>
</feature>
<sequence>MPNQQKKYPKIQQKSKGNELVNSIREKRGPALDFIAQTNHIQSFTHSMSPSKANHQNQEMGGMGLKDLNYLTS</sequence>